<dbReference type="InterPro" id="IPR005158">
    <property type="entry name" value="BTAD"/>
</dbReference>
<evidence type="ECO:0000256" key="3">
    <source>
        <dbReference type="ARBA" id="ARBA00023125"/>
    </source>
</evidence>
<dbReference type="GO" id="GO:0006355">
    <property type="term" value="P:regulation of DNA-templated transcription"/>
    <property type="evidence" value="ECO:0007669"/>
    <property type="project" value="InterPro"/>
</dbReference>
<dbReference type="InterPro" id="IPR011990">
    <property type="entry name" value="TPR-like_helical_dom_sf"/>
</dbReference>
<dbReference type="SUPFAM" id="SSF52540">
    <property type="entry name" value="P-loop containing nucleoside triphosphate hydrolases"/>
    <property type="match status" value="1"/>
</dbReference>
<dbReference type="SMART" id="SM00862">
    <property type="entry name" value="Trans_reg_C"/>
    <property type="match status" value="1"/>
</dbReference>
<dbReference type="Pfam" id="PF13424">
    <property type="entry name" value="TPR_12"/>
    <property type="match status" value="2"/>
</dbReference>
<evidence type="ECO:0000313" key="9">
    <source>
        <dbReference type="Proteomes" id="UP000325787"/>
    </source>
</evidence>
<feature type="repeat" description="TPR" evidence="5">
    <location>
        <begin position="693"/>
        <end position="726"/>
    </location>
</feature>
<evidence type="ECO:0000256" key="4">
    <source>
        <dbReference type="ARBA" id="ARBA00023163"/>
    </source>
</evidence>
<evidence type="ECO:0000313" key="8">
    <source>
        <dbReference type="EMBL" id="QFZ16082.1"/>
    </source>
</evidence>
<dbReference type="Gene3D" id="1.10.10.10">
    <property type="entry name" value="Winged helix-like DNA-binding domain superfamily/Winged helix DNA-binding domain"/>
    <property type="match status" value="1"/>
</dbReference>
<dbReference type="InterPro" id="IPR019734">
    <property type="entry name" value="TPR_rpt"/>
</dbReference>
<dbReference type="AlphaFoldDB" id="A0A5Q0GRU3"/>
<keyword evidence="2" id="KW-0805">Transcription regulation</keyword>
<dbReference type="InterPro" id="IPR027417">
    <property type="entry name" value="P-loop_NTPase"/>
</dbReference>
<organism evidence="8 9">
    <name type="scientific">Saccharothrix syringae</name>
    <name type="common">Nocardiopsis syringae</name>
    <dbReference type="NCBI Taxonomy" id="103733"/>
    <lineage>
        <taxon>Bacteria</taxon>
        <taxon>Bacillati</taxon>
        <taxon>Actinomycetota</taxon>
        <taxon>Actinomycetes</taxon>
        <taxon>Pseudonocardiales</taxon>
        <taxon>Pseudonocardiaceae</taxon>
        <taxon>Saccharothrix</taxon>
    </lineage>
</organism>
<dbReference type="PRINTS" id="PR00364">
    <property type="entry name" value="DISEASERSIST"/>
</dbReference>
<dbReference type="PROSITE" id="PS50005">
    <property type="entry name" value="TPR"/>
    <property type="match status" value="1"/>
</dbReference>
<evidence type="ECO:0000256" key="1">
    <source>
        <dbReference type="ARBA" id="ARBA00005820"/>
    </source>
</evidence>
<accession>A0A5Q0GRU3</accession>
<keyword evidence="9" id="KW-1185">Reference proteome</keyword>
<keyword evidence="4" id="KW-0804">Transcription</keyword>
<dbReference type="InterPro" id="IPR051677">
    <property type="entry name" value="AfsR-DnrI-RedD_regulator"/>
</dbReference>
<keyword evidence="3" id="KW-0238">DNA-binding</keyword>
<reference evidence="9" key="1">
    <citation type="journal article" date="2021" name="Curr. Microbiol.">
        <title>Complete genome of nocamycin-producing strain Saccharothrix syringae NRRL B-16468 reveals the biosynthetic potential for secondary metabolites.</title>
        <authorList>
            <person name="Mo X."/>
            <person name="Yang S."/>
        </authorList>
    </citation>
    <scope>NUCLEOTIDE SEQUENCE [LARGE SCALE GENOMIC DNA]</scope>
    <source>
        <strain evidence="9">ATCC 51364 / DSM 43886 / JCM 6844 / KCTC 9398 / NBRC 14523 / NRRL B-16468 / INA 2240</strain>
    </source>
</reference>
<evidence type="ECO:0000256" key="5">
    <source>
        <dbReference type="PROSITE-ProRule" id="PRU00339"/>
    </source>
</evidence>
<dbReference type="KEGG" id="ssyi:EKG83_00145"/>
<sequence length="900" mass="97372">MAVEFRVLGRVGALVGGEPVDVGHARQQCVLAALLVEANRPVTAERLVARVWADRPPHRARQVLSSYVSRLRRAGVEIRRRAGGYVLVVEPERVDLHLFRRLVERARAEGDERASELLERASGLWRGEAFEGLGTPWAVAVREALARERSAADAARVEVALRLGRHEEVLPGLVARVAADPLDERLVGRLVLALDRSGRRAEALAAYERLRERLAEELGTDPGVELRELHERVRGGGSVGAGPVPRQLPAPPRAFTGRVEELARLDAAVGAAAGGAVVISAIGGAGGVGKTWLALHWAHRRADRFPDGQLFVDLRGFSPEGEPMPPATAVRGFLDALGVDPGRVPYDVRAQEALFRELVAGRRMLVVLDNAADADQVRPLLPGSGTCAVVVTSRVRMTGLGGSGSVGHLPLDVLSDREARALLAARLGAARVDAEPAAVGELIGFCGGFPLALGIVAGRVDTYPGFPLSAFVRELREAGLDALDDSDPAASLPAVLSWSCAALEAAQATAFALLGIAPGPDVGPAAAAELLGVPVERARELLAGLENASLVTSDARGRYRMHDLIRRYAVERAGSLPAGGRDAAVRRVVDFYRHTAHAADRLLYPHRQAVDVDAPAGRVEELGDTAAALRWFEAEHACLLAAQQVASGRGWRRAAWHLAWALTTFHYRRGHRREELESWHVGLAAAPGAVEEGLAHRHLGRAYAEVGRYEEAIGHQGRALGLAAGDLPNQSLVHHAMAWTWARRGDDRKALEHVTEALRISRELDDPVREADALNAVGWYRARLGEHGRAREHCRAALDLYRAHRDREGEAAVLDSLGYVEREAGRWGDAVVHHERALDLNRELGNTYEMAGALDCIGRCRAGLGEVDRARTAWREALEMYREQGRDEDVERVRASLASL</sequence>
<keyword evidence="5" id="KW-0802">TPR repeat</keyword>
<protein>
    <submittedName>
        <fullName evidence="8">AfsR/SARP family transcriptional regulator</fullName>
    </submittedName>
</protein>
<dbReference type="SMART" id="SM00028">
    <property type="entry name" value="TPR"/>
    <property type="match status" value="5"/>
</dbReference>
<dbReference type="GO" id="GO:0000160">
    <property type="term" value="P:phosphorelay signal transduction system"/>
    <property type="evidence" value="ECO:0007669"/>
    <property type="project" value="InterPro"/>
</dbReference>
<name>A0A5Q0GRU3_SACSY</name>
<dbReference type="Pfam" id="PF03704">
    <property type="entry name" value="BTAD"/>
    <property type="match status" value="1"/>
</dbReference>
<dbReference type="SMART" id="SM01043">
    <property type="entry name" value="BTAD"/>
    <property type="match status" value="1"/>
</dbReference>
<dbReference type="PANTHER" id="PTHR35807">
    <property type="entry name" value="TRANSCRIPTIONAL REGULATOR REDD-RELATED"/>
    <property type="match status" value="1"/>
</dbReference>
<proteinExistence type="inferred from homology"/>
<dbReference type="Proteomes" id="UP000325787">
    <property type="component" value="Chromosome"/>
</dbReference>
<evidence type="ECO:0000259" key="6">
    <source>
        <dbReference type="SMART" id="SM00862"/>
    </source>
</evidence>
<gene>
    <name evidence="8" type="ORF">EKG83_00145</name>
</gene>
<dbReference type="InterPro" id="IPR001867">
    <property type="entry name" value="OmpR/PhoB-type_DNA-bd"/>
</dbReference>
<dbReference type="EMBL" id="CP034550">
    <property type="protein sequence ID" value="QFZ16082.1"/>
    <property type="molecule type" value="Genomic_DNA"/>
</dbReference>
<feature type="domain" description="Bacterial transcriptional activator" evidence="7">
    <location>
        <begin position="94"/>
        <end position="234"/>
    </location>
</feature>
<dbReference type="GO" id="GO:0003677">
    <property type="term" value="F:DNA binding"/>
    <property type="evidence" value="ECO:0007669"/>
    <property type="project" value="UniProtKB-KW"/>
</dbReference>
<dbReference type="Gene3D" id="1.25.40.10">
    <property type="entry name" value="Tetratricopeptide repeat domain"/>
    <property type="match status" value="2"/>
</dbReference>
<dbReference type="OrthoDB" id="3275754at2"/>
<dbReference type="CDD" id="cd15831">
    <property type="entry name" value="BTAD"/>
    <property type="match status" value="1"/>
</dbReference>
<dbReference type="RefSeq" id="WP_033428681.1">
    <property type="nucleotide sequence ID" value="NZ_CP034550.1"/>
</dbReference>
<dbReference type="SUPFAM" id="SSF48452">
    <property type="entry name" value="TPR-like"/>
    <property type="match status" value="2"/>
</dbReference>
<dbReference type="InterPro" id="IPR016032">
    <property type="entry name" value="Sig_transdc_resp-reg_C-effctor"/>
</dbReference>
<feature type="domain" description="OmpR/PhoB-type" evidence="6">
    <location>
        <begin position="17"/>
        <end position="87"/>
    </location>
</feature>
<evidence type="ECO:0000259" key="7">
    <source>
        <dbReference type="SMART" id="SM01043"/>
    </source>
</evidence>
<dbReference type="InterPro" id="IPR036388">
    <property type="entry name" value="WH-like_DNA-bd_sf"/>
</dbReference>
<comment type="similarity">
    <text evidence="1">Belongs to the AfsR/DnrI/RedD regulatory family.</text>
</comment>
<evidence type="ECO:0000256" key="2">
    <source>
        <dbReference type="ARBA" id="ARBA00023015"/>
    </source>
</evidence>
<dbReference type="PANTHER" id="PTHR35807:SF1">
    <property type="entry name" value="TRANSCRIPTIONAL REGULATOR REDD"/>
    <property type="match status" value="1"/>
</dbReference>
<dbReference type="SUPFAM" id="SSF46894">
    <property type="entry name" value="C-terminal effector domain of the bipartite response regulators"/>
    <property type="match status" value="1"/>
</dbReference>